<dbReference type="GO" id="GO:0043190">
    <property type="term" value="C:ATP-binding cassette (ABC) transporter complex"/>
    <property type="evidence" value="ECO:0007669"/>
    <property type="project" value="InterPro"/>
</dbReference>
<protein>
    <submittedName>
        <fullName evidence="11">Putative glutamine transport system permease protein</fullName>
    </submittedName>
</protein>
<keyword evidence="5 9" id="KW-0812">Transmembrane</keyword>
<proteinExistence type="inferred from homology"/>
<keyword evidence="3 9" id="KW-0813">Transport</keyword>
<comment type="similarity">
    <text evidence="2">Belongs to the binding-protein-dependent transport system permease family. HisMQ subfamily.</text>
</comment>
<evidence type="ECO:0000313" key="11">
    <source>
        <dbReference type="EMBL" id="SHI00089.1"/>
    </source>
</evidence>
<evidence type="ECO:0000256" key="4">
    <source>
        <dbReference type="ARBA" id="ARBA00022475"/>
    </source>
</evidence>
<dbReference type="InterPro" id="IPR010065">
    <property type="entry name" value="AA_ABC_transptr_permease_3TM"/>
</dbReference>
<dbReference type="SUPFAM" id="SSF161098">
    <property type="entry name" value="MetI-like"/>
    <property type="match status" value="1"/>
</dbReference>
<feature type="domain" description="ABC transmembrane type-1" evidence="10">
    <location>
        <begin position="24"/>
        <end position="213"/>
    </location>
</feature>
<dbReference type="AlphaFoldDB" id="A0A1M5XK12"/>
<name>A0A1M5XK12_9CLOT</name>
<keyword evidence="4" id="KW-1003">Cell membrane</keyword>
<feature type="transmembrane region" description="Helical" evidence="9">
    <location>
        <begin position="24"/>
        <end position="51"/>
    </location>
</feature>
<evidence type="ECO:0000256" key="2">
    <source>
        <dbReference type="ARBA" id="ARBA00010072"/>
    </source>
</evidence>
<dbReference type="InterPro" id="IPR043429">
    <property type="entry name" value="ArtM/GltK/GlnP/TcyL/YhdX-like"/>
</dbReference>
<dbReference type="RefSeq" id="WP_083553444.1">
    <property type="nucleotide sequence ID" value="NZ_FQXU01000005.1"/>
</dbReference>
<accession>A0A1M5XK12</accession>
<evidence type="ECO:0000256" key="7">
    <source>
        <dbReference type="ARBA" id="ARBA00022989"/>
    </source>
</evidence>
<dbReference type="CDD" id="cd06261">
    <property type="entry name" value="TM_PBP2"/>
    <property type="match status" value="1"/>
</dbReference>
<gene>
    <name evidence="11" type="ORF">SAMN02745941_01472</name>
</gene>
<sequence>MTGPFAWFKWEALFKDWTIFRDGFLTTLTVSLLGLALALVLGVFFGILSASKIKILEVISRVYVEFIQNTPLVIQVFFLFNALPLIANIVLPVKTIGILAVGIYHGAYIAEVVRAGILSINKGQLEAAFSQGFNYWEAMRYIILPQAKVVMLPPLTNQAVNLVKNTSVLTMIAGGDLMYRSDSWANEKMYYGPAYVITGLLYLAICLPLATLARKLESADYNNVQHVVEDEPELSYKREATA</sequence>
<dbReference type="EMBL" id="FQXU01000005">
    <property type="protein sequence ID" value="SHI00089.1"/>
    <property type="molecule type" value="Genomic_DNA"/>
</dbReference>
<dbReference type="Pfam" id="PF00528">
    <property type="entry name" value="BPD_transp_1"/>
    <property type="match status" value="1"/>
</dbReference>
<evidence type="ECO:0000256" key="9">
    <source>
        <dbReference type="RuleBase" id="RU363032"/>
    </source>
</evidence>
<evidence type="ECO:0000259" key="10">
    <source>
        <dbReference type="PROSITE" id="PS50928"/>
    </source>
</evidence>
<dbReference type="NCBIfam" id="TIGR01726">
    <property type="entry name" value="HEQRo_perm_3TM"/>
    <property type="match status" value="1"/>
</dbReference>
<evidence type="ECO:0000256" key="6">
    <source>
        <dbReference type="ARBA" id="ARBA00022970"/>
    </source>
</evidence>
<keyword evidence="7 9" id="KW-1133">Transmembrane helix</keyword>
<evidence type="ECO:0000313" key="12">
    <source>
        <dbReference type="Proteomes" id="UP000184241"/>
    </source>
</evidence>
<dbReference type="Proteomes" id="UP000184241">
    <property type="component" value="Unassembled WGS sequence"/>
</dbReference>
<feature type="transmembrane region" description="Helical" evidence="9">
    <location>
        <begin position="72"/>
        <end position="91"/>
    </location>
</feature>
<dbReference type="PANTHER" id="PTHR30614:SF20">
    <property type="entry name" value="GLUTAMINE TRANSPORT SYSTEM PERMEASE PROTEIN GLNP"/>
    <property type="match status" value="1"/>
</dbReference>
<reference evidence="11 12" key="1">
    <citation type="submission" date="2016-11" db="EMBL/GenBank/DDBJ databases">
        <authorList>
            <person name="Jaros S."/>
            <person name="Januszkiewicz K."/>
            <person name="Wedrychowicz H."/>
        </authorList>
    </citation>
    <scope>NUCLEOTIDE SEQUENCE [LARGE SCALE GENOMIC DNA]</scope>
    <source>
        <strain evidence="11 12">DSM 6191</strain>
    </source>
</reference>
<evidence type="ECO:0000256" key="1">
    <source>
        <dbReference type="ARBA" id="ARBA00004651"/>
    </source>
</evidence>
<dbReference type="Gene3D" id="1.10.3720.10">
    <property type="entry name" value="MetI-like"/>
    <property type="match status" value="1"/>
</dbReference>
<dbReference type="PANTHER" id="PTHR30614">
    <property type="entry name" value="MEMBRANE COMPONENT OF AMINO ACID ABC TRANSPORTER"/>
    <property type="match status" value="1"/>
</dbReference>
<dbReference type="GO" id="GO:0006865">
    <property type="term" value="P:amino acid transport"/>
    <property type="evidence" value="ECO:0007669"/>
    <property type="project" value="UniProtKB-KW"/>
</dbReference>
<evidence type="ECO:0000256" key="8">
    <source>
        <dbReference type="ARBA" id="ARBA00023136"/>
    </source>
</evidence>
<evidence type="ECO:0000256" key="3">
    <source>
        <dbReference type="ARBA" id="ARBA00022448"/>
    </source>
</evidence>
<organism evidence="11 12">
    <name type="scientific">Clostridium intestinale DSM 6191</name>
    <dbReference type="NCBI Taxonomy" id="1121320"/>
    <lineage>
        <taxon>Bacteria</taxon>
        <taxon>Bacillati</taxon>
        <taxon>Bacillota</taxon>
        <taxon>Clostridia</taxon>
        <taxon>Eubacteriales</taxon>
        <taxon>Clostridiaceae</taxon>
        <taxon>Clostridium</taxon>
    </lineage>
</organism>
<dbReference type="InterPro" id="IPR000515">
    <property type="entry name" value="MetI-like"/>
</dbReference>
<dbReference type="PROSITE" id="PS50928">
    <property type="entry name" value="ABC_TM1"/>
    <property type="match status" value="1"/>
</dbReference>
<comment type="subcellular location">
    <subcellularLocation>
        <location evidence="1 9">Cell membrane</location>
        <topology evidence="1 9">Multi-pass membrane protein</topology>
    </subcellularLocation>
</comment>
<dbReference type="InterPro" id="IPR035906">
    <property type="entry name" value="MetI-like_sf"/>
</dbReference>
<evidence type="ECO:0000256" key="5">
    <source>
        <dbReference type="ARBA" id="ARBA00022692"/>
    </source>
</evidence>
<feature type="transmembrane region" description="Helical" evidence="9">
    <location>
        <begin position="190"/>
        <end position="213"/>
    </location>
</feature>
<keyword evidence="6" id="KW-0029">Amino-acid transport</keyword>
<keyword evidence="8 9" id="KW-0472">Membrane</keyword>
<dbReference type="GO" id="GO:0022857">
    <property type="term" value="F:transmembrane transporter activity"/>
    <property type="evidence" value="ECO:0007669"/>
    <property type="project" value="InterPro"/>
</dbReference>